<protein>
    <recommendedName>
        <fullName evidence="3">Helix-turn-helix domain-containing protein</fullName>
    </recommendedName>
</protein>
<dbReference type="AlphaFoldDB" id="A0A0U2XKZ3"/>
<dbReference type="KEGG" id="prt:AUC31_17370"/>
<keyword evidence="2" id="KW-1185">Reference proteome</keyword>
<organism evidence="1 2">
    <name type="scientific">Planococcus rifietoensis</name>
    <dbReference type="NCBI Taxonomy" id="200991"/>
    <lineage>
        <taxon>Bacteria</taxon>
        <taxon>Bacillati</taxon>
        <taxon>Bacillota</taxon>
        <taxon>Bacilli</taxon>
        <taxon>Bacillales</taxon>
        <taxon>Caryophanaceae</taxon>
        <taxon>Planococcus</taxon>
    </lineage>
</organism>
<sequence>METMLVTLTVEDLRQVLQEEIRSEVQAALKDLAPREELPHFLTVEEAKALLRVSHSKMYELMGRSDFPVCREFGTKIYTDKLFKWIEDNTPALQKRKRSLSVI</sequence>
<evidence type="ECO:0000313" key="2">
    <source>
        <dbReference type="Proteomes" id="UP000067683"/>
    </source>
</evidence>
<name>A0A0U2XKZ3_9BACL</name>
<evidence type="ECO:0008006" key="3">
    <source>
        <dbReference type="Google" id="ProtNLM"/>
    </source>
</evidence>
<evidence type="ECO:0000313" key="1">
    <source>
        <dbReference type="EMBL" id="ALS76880.1"/>
    </source>
</evidence>
<proteinExistence type="predicted"/>
<dbReference type="Proteomes" id="UP000067683">
    <property type="component" value="Chromosome"/>
</dbReference>
<gene>
    <name evidence="1" type="ORF">AUC31_17370</name>
</gene>
<dbReference type="EMBL" id="CP013659">
    <property type="protein sequence ID" value="ALS76880.1"/>
    <property type="molecule type" value="Genomic_DNA"/>
</dbReference>
<reference evidence="1" key="1">
    <citation type="submission" date="2016-01" db="EMBL/GenBank/DDBJ databases">
        <title>Complete genome of Planococcus rifietoensis type strain M8.</title>
        <authorList>
            <person name="See-Too W.S."/>
        </authorList>
    </citation>
    <scope>NUCLEOTIDE SEQUENCE [LARGE SCALE GENOMIC DNA]</scope>
    <source>
        <strain evidence="1">M8</strain>
    </source>
</reference>
<dbReference type="STRING" id="200991.AUC31_17370"/>
<accession>A0A0U2XKZ3</accession>